<dbReference type="Gene3D" id="1.10.30.40">
    <property type="entry name" value="Ethanolamine ammonia-lyase light chain (EutC), N-terminal domain"/>
    <property type="match status" value="1"/>
</dbReference>
<dbReference type="GO" id="GO:0006520">
    <property type="term" value="P:amino acid metabolic process"/>
    <property type="evidence" value="ECO:0007669"/>
    <property type="project" value="InterPro"/>
</dbReference>
<dbReference type="EC" id="4.3.1.7" evidence="5"/>
<keyword evidence="1 5" id="KW-0846">Cobalamin</keyword>
<organism evidence="6 7">
    <name type="scientific">Candidatus Propionivibrio dominans</name>
    <dbReference type="NCBI Taxonomy" id="2954373"/>
    <lineage>
        <taxon>Bacteria</taxon>
        <taxon>Pseudomonadati</taxon>
        <taxon>Pseudomonadota</taxon>
        <taxon>Betaproteobacteria</taxon>
        <taxon>Rhodocyclales</taxon>
        <taxon>Rhodocyclaceae</taxon>
        <taxon>Propionivibrio</taxon>
    </lineage>
</organism>
<dbReference type="Proteomes" id="UP000886602">
    <property type="component" value="Unassembled WGS sequence"/>
</dbReference>
<dbReference type="NCBIfam" id="NF003971">
    <property type="entry name" value="PRK05465.1"/>
    <property type="match status" value="1"/>
</dbReference>
<proteinExistence type="inferred from homology"/>
<dbReference type="PIRSF" id="PIRSF018982">
    <property type="entry name" value="EutC"/>
    <property type="match status" value="1"/>
</dbReference>
<dbReference type="InterPro" id="IPR042255">
    <property type="entry name" value="EutC_N"/>
</dbReference>
<comment type="subunit">
    <text evidence="5">The basic unit is a heterodimer which dimerizes to form tetramers. The heterotetramers trimerize; 6 large subunits form a core ring with 6 small subunits projecting outwards.</text>
</comment>
<evidence type="ECO:0000256" key="1">
    <source>
        <dbReference type="ARBA" id="ARBA00022628"/>
    </source>
</evidence>
<reference evidence="6" key="1">
    <citation type="submission" date="2020-10" db="EMBL/GenBank/DDBJ databases">
        <title>Connecting structure to function with the recovery of over 1000 high-quality activated sludge metagenome-assembled genomes encoding full-length rRNA genes using long-read sequencing.</title>
        <authorList>
            <person name="Singleton C.M."/>
            <person name="Petriglieri F."/>
            <person name="Kristensen J.M."/>
            <person name="Kirkegaard R.H."/>
            <person name="Michaelsen T.Y."/>
            <person name="Andersen M.H."/>
            <person name="Karst S.M."/>
            <person name="Dueholm M.S."/>
            <person name="Nielsen P.H."/>
            <person name="Albertsen M."/>
        </authorList>
    </citation>
    <scope>NUCLEOTIDE SEQUENCE</scope>
    <source>
        <strain evidence="6">EsbW_18-Q3-R4-48_MAXAC.044</strain>
    </source>
</reference>
<evidence type="ECO:0000256" key="3">
    <source>
        <dbReference type="ARBA" id="ARBA00023285"/>
    </source>
</evidence>
<comment type="subcellular location">
    <subcellularLocation>
        <location evidence="5">Bacterial microcompartment</location>
    </subcellularLocation>
</comment>
<gene>
    <name evidence="5 6" type="primary">eutC</name>
    <name evidence="6" type="ORF">IPJ48_07530</name>
</gene>
<dbReference type="GO" id="GO:0031419">
    <property type="term" value="F:cobalamin binding"/>
    <property type="evidence" value="ECO:0007669"/>
    <property type="project" value="UniProtKB-UniRule"/>
</dbReference>
<accession>A0A9D7I8B1</accession>
<comment type="cofactor">
    <cofactor evidence="5">
        <name>adenosylcob(III)alamin</name>
        <dbReference type="ChEBI" id="CHEBI:18408"/>
    </cofactor>
    <text evidence="5">Binds between the large and small subunits.</text>
</comment>
<protein>
    <recommendedName>
        <fullName evidence="5">Ethanolamine ammonia-lyase small subunit</fullName>
        <shortName evidence="5">EAL small subunit</shortName>
        <ecNumber evidence="5">4.3.1.7</ecNumber>
    </recommendedName>
</protein>
<dbReference type="GO" id="GO:0046336">
    <property type="term" value="P:ethanolamine catabolic process"/>
    <property type="evidence" value="ECO:0007669"/>
    <property type="project" value="UniProtKB-UniRule"/>
</dbReference>
<evidence type="ECO:0000256" key="4">
    <source>
        <dbReference type="ARBA" id="ARBA00024446"/>
    </source>
</evidence>
<comment type="caution">
    <text evidence="6">The sequence shown here is derived from an EMBL/GenBank/DDBJ whole genome shotgun (WGS) entry which is preliminary data.</text>
</comment>
<keyword evidence="2 5" id="KW-0456">Lyase</keyword>
<feature type="binding site" evidence="5">
    <location>
        <position position="154"/>
    </location>
    <ligand>
        <name>adenosylcob(III)alamin</name>
        <dbReference type="ChEBI" id="CHEBI:18408"/>
    </ligand>
</feature>
<dbReference type="GO" id="GO:0008851">
    <property type="term" value="F:ethanolamine ammonia-lyase activity"/>
    <property type="evidence" value="ECO:0007669"/>
    <property type="project" value="UniProtKB-UniRule"/>
</dbReference>
<keyword evidence="4 5" id="KW-1283">Bacterial microcompartment</keyword>
<dbReference type="AlphaFoldDB" id="A0A9D7I8B1"/>
<dbReference type="InterPro" id="IPR042251">
    <property type="entry name" value="EutC_C"/>
</dbReference>
<comment type="catalytic activity">
    <reaction evidence="5">
        <text>ethanolamine = acetaldehyde + NH4(+)</text>
        <dbReference type="Rhea" id="RHEA:15313"/>
        <dbReference type="ChEBI" id="CHEBI:15343"/>
        <dbReference type="ChEBI" id="CHEBI:28938"/>
        <dbReference type="ChEBI" id="CHEBI:57603"/>
        <dbReference type="EC" id="4.3.1.7"/>
    </reaction>
</comment>
<feature type="binding site" evidence="5">
    <location>
        <position position="204"/>
    </location>
    <ligand>
        <name>adenosylcob(III)alamin</name>
        <dbReference type="ChEBI" id="CHEBI:18408"/>
    </ligand>
</feature>
<evidence type="ECO:0000256" key="2">
    <source>
        <dbReference type="ARBA" id="ARBA00023239"/>
    </source>
</evidence>
<dbReference type="HAMAP" id="MF_00601">
    <property type="entry name" value="EutC"/>
    <property type="match status" value="1"/>
</dbReference>
<dbReference type="PANTHER" id="PTHR39330:SF1">
    <property type="entry name" value="ETHANOLAMINE AMMONIA-LYASE SMALL SUBUNIT"/>
    <property type="match status" value="1"/>
</dbReference>
<dbReference type="GO" id="GO:0031471">
    <property type="term" value="C:ethanolamine degradation polyhedral organelle"/>
    <property type="evidence" value="ECO:0007669"/>
    <property type="project" value="UniProtKB-UniRule"/>
</dbReference>
<name>A0A9D7I8B1_9RHOO</name>
<sequence length="258" mass="27749">MRSLIRPDPWHRLAALTPARIALGRAGSSLPTRAILEFDLAHALARDAVHQPLDLAELAAHWRAAGGEDALVVRSRARDRTTYLQRPDLGRRLDKDSAENLAAQAGNQDLAIVLADGLSAPAVQRHALPVVHALMPLLEGLRVAPLVLAEQGRVALGDEIGALLRVRLLLILLGERPGLSAPDSLGAYLTFAPQLGRRDAERNCVSNIRDEGLPPAAAAKKLAWLIRESLTRNLTGVELKDESAMGQLETLPTSHSAL</sequence>
<feature type="binding site" evidence="5">
    <location>
        <position position="175"/>
    </location>
    <ligand>
        <name>adenosylcob(III)alamin</name>
        <dbReference type="ChEBI" id="CHEBI:18408"/>
    </ligand>
</feature>
<dbReference type="PANTHER" id="PTHR39330">
    <property type="entry name" value="ETHANOLAMINE AMMONIA-LYASE LIGHT CHAIN"/>
    <property type="match status" value="1"/>
</dbReference>
<evidence type="ECO:0000313" key="7">
    <source>
        <dbReference type="Proteomes" id="UP000886602"/>
    </source>
</evidence>
<evidence type="ECO:0000256" key="5">
    <source>
        <dbReference type="HAMAP-Rule" id="MF_00601"/>
    </source>
</evidence>
<comment type="function">
    <text evidence="5">Catalyzes the deamination of various vicinal amino-alcohols to oxo compounds. Allows this organism to utilize ethanolamine as the sole source of nitrogen and carbon in the presence of external vitamin B12.</text>
</comment>
<evidence type="ECO:0000313" key="6">
    <source>
        <dbReference type="EMBL" id="MBK7422942.1"/>
    </source>
</evidence>
<keyword evidence="3 5" id="KW-0170">Cobalt</keyword>
<comment type="similarity">
    <text evidence="5">Belongs to the EutC family.</text>
</comment>
<dbReference type="GO" id="GO:0009350">
    <property type="term" value="C:ethanolamine ammonia-lyase complex"/>
    <property type="evidence" value="ECO:0007669"/>
    <property type="project" value="UniProtKB-UniRule"/>
</dbReference>
<dbReference type="Pfam" id="PF05985">
    <property type="entry name" value="EutC"/>
    <property type="match status" value="1"/>
</dbReference>
<dbReference type="Gene3D" id="3.40.50.11240">
    <property type="entry name" value="Ethanolamine ammonia-lyase light chain (EutC)"/>
    <property type="match status" value="1"/>
</dbReference>
<dbReference type="InterPro" id="IPR009246">
    <property type="entry name" value="EutC"/>
</dbReference>
<dbReference type="EMBL" id="JADJNC010000010">
    <property type="protein sequence ID" value="MBK7422942.1"/>
    <property type="molecule type" value="Genomic_DNA"/>
</dbReference>
<comment type="pathway">
    <text evidence="5">Amine and polyamine degradation; ethanolamine degradation.</text>
</comment>